<feature type="transmembrane region" description="Helical" evidence="7">
    <location>
        <begin position="147"/>
        <end position="169"/>
    </location>
</feature>
<reference evidence="9" key="1">
    <citation type="submission" date="2017-08" db="EMBL/GenBank/DDBJ databases">
        <authorList>
            <person name="Varghese N."/>
            <person name="Submissions S."/>
        </authorList>
    </citation>
    <scope>NUCLEOTIDE SEQUENCE [LARGE SCALE GENOMIC DNA]</scope>
    <source>
        <strain evidence="9">JA276</strain>
    </source>
</reference>
<dbReference type="Pfam" id="PF13440">
    <property type="entry name" value="Polysacc_synt_3"/>
    <property type="match status" value="1"/>
</dbReference>
<evidence type="ECO:0000256" key="2">
    <source>
        <dbReference type="ARBA" id="ARBA00007430"/>
    </source>
</evidence>
<keyword evidence="3" id="KW-1003">Cell membrane</keyword>
<dbReference type="EMBL" id="OBMT01000019">
    <property type="protein sequence ID" value="SOC20421.1"/>
    <property type="molecule type" value="Genomic_DNA"/>
</dbReference>
<feature type="transmembrane region" description="Helical" evidence="7">
    <location>
        <begin position="82"/>
        <end position="104"/>
    </location>
</feature>
<feature type="transmembrane region" description="Helical" evidence="7">
    <location>
        <begin position="355"/>
        <end position="377"/>
    </location>
</feature>
<keyword evidence="9" id="KW-1185">Reference proteome</keyword>
<evidence type="ECO:0000313" key="8">
    <source>
        <dbReference type="EMBL" id="SOC20421.1"/>
    </source>
</evidence>
<dbReference type="GO" id="GO:0005886">
    <property type="term" value="C:plasma membrane"/>
    <property type="evidence" value="ECO:0007669"/>
    <property type="project" value="UniProtKB-SubCell"/>
</dbReference>
<evidence type="ECO:0000256" key="7">
    <source>
        <dbReference type="SAM" id="Phobius"/>
    </source>
</evidence>
<evidence type="ECO:0000256" key="5">
    <source>
        <dbReference type="ARBA" id="ARBA00022989"/>
    </source>
</evidence>
<accession>A0A285TIX2</accession>
<evidence type="ECO:0000256" key="3">
    <source>
        <dbReference type="ARBA" id="ARBA00022475"/>
    </source>
</evidence>
<comment type="similarity">
    <text evidence="2">Belongs to the polysaccharide synthase family.</text>
</comment>
<evidence type="ECO:0000313" key="9">
    <source>
        <dbReference type="Proteomes" id="UP000219111"/>
    </source>
</evidence>
<evidence type="ECO:0000256" key="4">
    <source>
        <dbReference type="ARBA" id="ARBA00022692"/>
    </source>
</evidence>
<dbReference type="OrthoDB" id="9770347at2"/>
<feature type="transmembrane region" description="Helical" evidence="7">
    <location>
        <begin position="245"/>
        <end position="264"/>
    </location>
</feature>
<feature type="transmembrane region" description="Helical" evidence="7">
    <location>
        <begin position="413"/>
        <end position="433"/>
    </location>
</feature>
<feature type="transmembrane region" description="Helical" evidence="7">
    <location>
        <begin position="214"/>
        <end position="233"/>
    </location>
</feature>
<feature type="transmembrane region" description="Helical" evidence="7">
    <location>
        <begin position="383"/>
        <end position="401"/>
    </location>
</feature>
<dbReference type="RefSeq" id="WP_097071393.1">
    <property type="nucleotide sequence ID" value="NZ_OBMT01000019.1"/>
</dbReference>
<organism evidence="8 9">
    <name type="scientific">Rhodobacter maris</name>
    <dbReference type="NCBI Taxonomy" id="446682"/>
    <lineage>
        <taxon>Bacteria</taxon>
        <taxon>Pseudomonadati</taxon>
        <taxon>Pseudomonadota</taxon>
        <taxon>Alphaproteobacteria</taxon>
        <taxon>Rhodobacterales</taxon>
        <taxon>Rhodobacter group</taxon>
        <taxon>Rhodobacter</taxon>
    </lineage>
</organism>
<sequence length="434" mass="46682">MHESFQKTISTGAYWSILFGIINKAGTFFGQIAIAWFLAPKDFGLAAIALVFLQVSSLYSAGGMKTLLVQRADHFSAQAPNVFWASTAMNLSIGAAIIVLAEPISKFFGETDLPPLLWAVGVAVAVNGFQTIYFAKIQSELRFKTVSAIKLGEGLLQTALVLILAYLGFGAISIVIPRFITSAISFALAFWMAGKIRITRPALKSSAKIARSAFPLFLFSVLSAMTLQAPIIALSRLTDATTVGLFYWGLQISSQSIFLLATNLREVYIPGLAYANRSGGEVDAIIRKAQIAMSFWVTAICAIQFFSATFLIDLFFDKKWLPAAEVIRWTSVGLLFTPLNVLSVSHLISSKQNALSVKITILQIVFVTVGVASGALIGGLTAISAGFAAGNLAGHFSAGLISAKIRHTRTLYFVRDAMAIPLISLAVMSIARFV</sequence>
<dbReference type="AlphaFoldDB" id="A0A285TIX2"/>
<protein>
    <submittedName>
        <fullName evidence="8">O-antigen/teichoic acid export membrane protein</fullName>
    </submittedName>
</protein>
<evidence type="ECO:0000256" key="1">
    <source>
        <dbReference type="ARBA" id="ARBA00004651"/>
    </source>
</evidence>
<evidence type="ECO:0000256" key="6">
    <source>
        <dbReference type="ARBA" id="ARBA00023136"/>
    </source>
</evidence>
<gene>
    <name evidence="8" type="ORF">SAMN05877831_11935</name>
</gene>
<keyword evidence="6 7" id="KW-0472">Membrane</keyword>
<name>A0A285TIX2_9RHOB</name>
<feature type="transmembrane region" description="Helical" evidence="7">
    <location>
        <begin position="295"/>
        <end position="316"/>
    </location>
</feature>
<feature type="transmembrane region" description="Helical" evidence="7">
    <location>
        <begin position="12"/>
        <end position="37"/>
    </location>
</feature>
<feature type="transmembrane region" description="Helical" evidence="7">
    <location>
        <begin position="328"/>
        <end position="348"/>
    </location>
</feature>
<feature type="transmembrane region" description="Helical" evidence="7">
    <location>
        <begin position="116"/>
        <end position="135"/>
    </location>
</feature>
<dbReference type="Proteomes" id="UP000219111">
    <property type="component" value="Unassembled WGS sequence"/>
</dbReference>
<keyword evidence="5 7" id="KW-1133">Transmembrane helix</keyword>
<feature type="transmembrane region" description="Helical" evidence="7">
    <location>
        <begin position="175"/>
        <end position="193"/>
    </location>
</feature>
<dbReference type="PANTHER" id="PTHR30250:SF10">
    <property type="entry name" value="LIPOPOLYSACCHARIDE BIOSYNTHESIS PROTEIN WZXC"/>
    <property type="match status" value="1"/>
</dbReference>
<feature type="transmembrane region" description="Helical" evidence="7">
    <location>
        <begin position="43"/>
        <end position="61"/>
    </location>
</feature>
<dbReference type="PANTHER" id="PTHR30250">
    <property type="entry name" value="PST FAMILY PREDICTED COLANIC ACID TRANSPORTER"/>
    <property type="match status" value="1"/>
</dbReference>
<dbReference type="InterPro" id="IPR050833">
    <property type="entry name" value="Poly_Biosynth_Transport"/>
</dbReference>
<comment type="subcellular location">
    <subcellularLocation>
        <location evidence="1">Cell membrane</location>
        <topology evidence="1">Multi-pass membrane protein</topology>
    </subcellularLocation>
</comment>
<keyword evidence="4 7" id="KW-0812">Transmembrane</keyword>
<proteinExistence type="inferred from homology"/>